<dbReference type="PRINTS" id="PR01438">
    <property type="entry name" value="UNVRSLSTRESS"/>
</dbReference>
<dbReference type="EMBL" id="CP003156">
    <property type="protein sequence ID" value="AEV33714.1"/>
    <property type="molecule type" value="Genomic_DNA"/>
</dbReference>
<dbReference type="PANTHER" id="PTHR46268:SF22">
    <property type="entry name" value="SENSOR PROTEIN KDPD-RELATED"/>
    <property type="match status" value="1"/>
</dbReference>
<evidence type="ECO:0000259" key="2">
    <source>
        <dbReference type="Pfam" id="PF00582"/>
    </source>
</evidence>
<proteinExistence type="inferred from homology"/>
<name>G8R048_OWEHD</name>
<dbReference type="Proteomes" id="UP000005631">
    <property type="component" value="Chromosome"/>
</dbReference>
<evidence type="ECO:0000313" key="3">
    <source>
        <dbReference type="EMBL" id="AEV33714.1"/>
    </source>
</evidence>
<evidence type="ECO:0000256" key="1">
    <source>
        <dbReference type="ARBA" id="ARBA00008791"/>
    </source>
</evidence>
<evidence type="ECO:0000313" key="4">
    <source>
        <dbReference type="Proteomes" id="UP000005631"/>
    </source>
</evidence>
<feature type="domain" description="UspA" evidence="2">
    <location>
        <begin position="2"/>
        <end position="136"/>
    </location>
</feature>
<dbReference type="eggNOG" id="COG0589">
    <property type="taxonomic scope" value="Bacteria"/>
</dbReference>
<dbReference type="CDD" id="cd00293">
    <property type="entry name" value="USP-like"/>
    <property type="match status" value="1"/>
</dbReference>
<dbReference type="AlphaFoldDB" id="G8R048"/>
<gene>
    <name evidence="3" type="ordered locus">Oweho_2752</name>
</gene>
<dbReference type="KEGG" id="oho:Oweho_2752"/>
<dbReference type="OrthoDB" id="9788959at2"/>
<protein>
    <submittedName>
        <fullName evidence="3">Universal stress protein UspA-like protein</fullName>
    </submittedName>
</protein>
<comment type="similarity">
    <text evidence="1">Belongs to the universal stress protein A family.</text>
</comment>
<dbReference type="RefSeq" id="WP_014203063.1">
    <property type="nucleotide sequence ID" value="NC_016599.1"/>
</dbReference>
<dbReference type="InterPro" id="IPR006015">
    <property type="entry name" value="Universal_stress_UspA"/>
</dbReference>
<dbReference type="InterPro" id="IPR006016">
    <property type="entry name" value="UspA"/>
</dbReference>
<keyword evidence="4" id="KW-1185">Reference proteome</keyword>
<organism evidence="3 4">
    <name type="scientific">Owenweeksia hongkongensis (strain DSM 17368 / CIP 108786 / JCM 12287 / NRRL B-23963 / UST20020801)</name>
    <dbReference type="NCBI Taxonomy" id="926562"/>
    <lineage>
        <taxon>Bacteria</taxon>
        <taxon>Pseudomonadati</taxon>
        <taxon>Bacteroidota</taxon>
        <taxon>Flavobacteriia</taxon>
        <taxon>Flavobacteriales</taxon>
        <taxon>Owenweeksiaceae</taxon>
        <taxon>Owenweeksia</taxon>
    </lineage>
</organism>
<dbReference type="Pfam" id="PF00582">
    <property type="entry name" value="Usp"/>
    <property type="match status" value="1"/>
</dbReference>
<dbReference type="SUPFAM" id="SSF52402">
    <property type="entry name" value="Adenine nucleotide alpha hydrolases-like"/>
    <property type="match status" value="2"/>
</dbReference>
<dbReference type="HOGENOM" id="CLU_049301_2_4_10"/>
<dbReference type="STRING" id="926562.Oweho_2752"/>
<dbReference type="Gene3D" id="3.40.50.12370">
    <property type="match status" value="1"/>
</dbReference>
<dbReference type="PANTHER" id="PTHR46268">
    <property type="entry name" value="STRESS RESPONSE PROTEIN NHAX"/>
    <property type="match status" value="1"/>
</dbReference>
<sequence length="268" mass="29958">MKVLFPTDFSENAELAAEFAIDIAKRTKGSIVAFHAYDVPYSERSMTTSLLHEMKDIAHKHMQEFEAKVLSSSGVDFQTQVSLGNPIRLSKELCEKHNIDIVVLGTKGASGIEELLIGSNAASVIQNIDTPVLVIPPNSQVKEIKNIVLATDMDLRKKERPLLRLKAFANIYGAKINILHFQDDRGVKEGSRDFLETHLSDVPHSYAVLAQKDNLDKDILEYCQSKNADMVTAITKRYGFFEGLFRSSLTSKLAYHTNIPMLALHEPK</sequence>
<reference evidence="3" key="1">
    <citation type="journal article" date="2012" name="Stand. Genomic Sci.">
        <title>Genome sequence of the orange-pigmented seawater bacterium Owenweeksia hongkongensis type strain (UST20020801(T)).</title>
        <authorList>
            <person name="Riedel T."/>
            <person name="Held B."/>
            <person name="Nolan M."/>
            <person name="Lucas S."/>
            <person name="Lapidus A."/>
            <person name="Tice H."/>
            <person name="Del Rio T.G."/>
            <person name="Cheng J.F."/>
            <person name="Han C."/>
            <person name="Tapia R."/>
            <person name="Goodwin L.A."/>
            <person name="Pitluck S."/>
            <person name="Liolios K."/>
            <person name="Mavromatis K."/>
            <person name="Pagani I."/>
            <person name="Ivanova N."/>
            <person name="Mikhailova N."/>
            <person name="Pati A."/>
            <person name="Chen A."/>
            <person name="Palaniappan K."/>
            <person name="Rohde M."/>
            <person name="Tindall B.J."/>
            <person name="Detter J.C."/>
            <person name="Goker M."/>
            <person name="Woyke T."/>
            <person name="Bristow J."/>
            <person name="Eisen J.A."/>
            <person name="Markowitz V."/>
            <person name="Hugenholtz P."/>
            <person name="Klenk H.P."/>
            <person name="Kyrpides N.C."/>
        </authorList>
    </citation>
    <scope>NUCLEOTIDE SEQUENCE</scope>
    <source>
        <strain evidence="3">DSM 17368</strain>
    </source>
</reference>
<accession>G8R048</accession>